<gene>
    <name evidence="2" type="ORF">PHLCEN_2v3967</name>
</gene>
<accession>A0A2R6Q7L0</accession>
<sequence>MNNLKLQLQSLERVETSADPNPDPAASEQGTTDGQPSAFIITNRSSEAYIAVTTIIHYIRTLLISPTIDIDSRPILYAFFPGVGRSLGPYIIHKFASLLRAVPIQSIRLKFTIPGEYADNGIRLAVGVHVRCTQPGANVRFVLVFTFDLVCDCKCGKRCSKQRWFGV</sequence>
<proteinExistence type="predicted"/>
<dbReference type="AlphaFoldDB" id="A0A2R6Q7L0"/>
<organism evidence="2 3">
    <name type="scientific">Hermanssonia centrifuga</name>
    <dbReference type="NCBI Taxonomy" id="98765"/>
    <lineage>
        <taxon>Eukaryota</taxon>
        <taxon>Fungi</taxon>
        <taxon>Dikarya</taxon>
        <taxon>Basidiomycota</taxon>
        <taxon>Agaricomycotina</taxon>
        <taxon>Agaricomycetes</taxon>
        <taxon>Polyporales</taxon>
        <taxon>Meruliaceae</taxon>
        <taxon>Hermanssonia</taxon>
    </lineage>
</organism>
<feature type="region of interest" description="Disordered" evidence="1">
    <location>
        <begin position="13"/>
        <end position="37"/>
    </location>
</feature>
<name>A0A2R6Q7L0_9APHY</name>
<evidence type="ECO:0000313" key="2">
    <source>
        <dbReference type="EMBL" id="PSS03713.1"/>
    </source>
</evidence>
<comment type="caution">
    <text evidence="2">The sequence shown here is derived from an EMBL/GenBank/DDBJ whole genome shotgun (WGS) entry which is preliminary data.</text>
</comment>
<reference evidence="2 3" key="1">
    <citation type="submission" date="2018-02" db="EMBL/GenBank/DDBJ databases">
        <title>Genome sequence of the basidiomycete white-rot fungus Phlebia centrifuga.</title>
        <authorList>
            <person name="Granchi Z."/>
            <person name="Peng M."/>
            <person name="de Vries R.P."/>
            <person name="Hilden K."/>
            <person name="Makela M.R."/>
            <person name="Grigoriev I."/>
            <person name="Riley R."/>
        </authorList>
    </citation>
    <scope>NUCLEOTIDE SEQUENCE [LARGE SCALE GENOMIC DNA]</scope>
    <source>
        <strain evidence="2 3">FBCC195</strain>
    </source>
</reference>
<dbReference type="EMBL" id="MLYV02000383">
    <property type="protein sequence ID" value="PSS03713.1"/>
    <property type="molecule type" value="Genomic_DNA"/>
</dbReference>
<protein>
    <submittedName>
        <fullName evidence="2">Uncharacterized protein</fullName>
    </submittedName>
</protein>
<feature type="compositionally biased region" description="Polar residues" evidence="1">
    <location>
        <begin position="28"/>
        <end position="37"/>
    </location>
</feature>
<evidence type="ECO:0000256" key="1">
    <source>
        <dbReference type="SAM" id="MobiDB-lite"/>
    </source>
</evidence>
<keyword evidence="3" id="KW-1185">Reference proteome</keyword>
<dbReference type="Proteomes" id="UP000186601">
    <property type="component" value="Unassembled WGS sequence"/>
</dbReference>
<evidence type="ECO:0000313" key="3">
    <source>
        <dbReference type="Proteomes" id="UP000186601"/>
    </source>
</evidence>